<dbReference type="InterPro" id="IPR036188">
    <property type="entry name" value="FAD/NAD-bd_sf"/>
</dbReference>
<dbReference type="PRINTS" id="PR00420">
    <property type="entry name" value="RNGMNOXGNASE"/>
</dbReference>
<dbReference type="GO" id="GO:0071949">
    <property type="term" value="F:FAD binding"/>
    <property type="evidence" value="ECO:0007669"/>
    <property type="project" value="InterPro"/>
</dbReference>
<keyword evidence="1" id="KW-0560">Oxidoreductase</keyword>
<dbReference type="Pfam" id="PF01494">
    <property type="entry name" value="FAD_binding_3"/>
    <property type="match status" value="1"/>
</dbReference>
<dbReference type="InterPro" id="IPR002938">
    <property type="entry name" value="FAD-bd"/>
</dbReference>
<protein>
    <recommendedName>
        <fullName evidence="4">FAD-binding domain-containing protein</fullName>
    </recommendedName>
</protein>
<evidence type="ECO:0000256" key="3">
    <source>
        <dbReference type="ARBA" id="ARBA00024018"/>
    </source>
</evidence>
<sequence>MEEEDVVIVGAGIAGLATAVALKRVGIRALVIEKSEGLRATGATLSLYPNAWFAMDALGVSHKLINLYTPCKRAYITNVDTGATQEVSFTRADRCKTILSGAVLRVVHRKALLEALAEELPMDTIRFSSKLTSIRTKAQKGHRLLSFNWKMEPLSEQKWAVRGLARFPQGHGLNHDFQQFVTAGAKRAGFVPLNDKEFHWFLTGKATWIGKDMARDPKVIQKEVIDKFAQDLPQLYTVIVQHSDLSTITWAPLLHRFPWDIIFGNVSMGNITVAGDAMHHMTPDLGQNECAALEDAVVLGQQFGELIAQRSRLVPLEVAQALTKHAQKRRWRAARLIATSYLSG</sequence>
<evidence type="ECO:0000256" key="2">
    <source>
        <dbReference type="ARBA" id="ARBA00023033"/>
    </source>
</evidence>
<dbReference type="InterPro" id="IPR044560">
    <property type="entry name" value="MOase"/>
</dbReference>
<keyword evidence="6" id="KW-1185">Reference proteome</keyword>
<feature type="domain" description="FAD-binding" evidence="4">
    <location>
        <begin position="5"/>
        <end position="137"/>
    </location>
</feature>
<dbReference type="EMBL" id="JAXUIC010000006">
    <property type="protein sequence ID" value="KAK4585449.1"/>
    <property type="molecule type" value="Genomic_DNA"/>
</dbReference>
<dbReference type="PANTHER" id="PTHR45934">
    <property type="entry name" value="FAD/NAD(P)-BINDING OXIDOREDUCTASE FAMILY PROTEIN"/>
    <property type="match status" value="1"/>
</dbReference>
<gene>
    <name evidence="5" type="ORF">RGQ29_022918</name>
</gene>
<keyword evidence="2" id="KW-0503">Monooxygenase</keyword>
<dbReference type="Gene3D" id="3.50.50.60">
    <property type="entry name" value="FAD/NAD(P)-binding domain"/>
    <property type="match status" value="2"/>
</dbReference>
<dbReference type="SUPFAM" id="SSF51905">
    <property type="entry name" value="FAD/NAD(P)-binding domain"/>
    <property type="match status" value="1"/>
</dbReference>
<evidence type="ECO:0000259" key="4">
    <source>
        <dbReference type="Pfam" id="PF01494"/>
    </source>
</evidence>
<organism evidence="5 6">
    <name type="scientific">Quercus rubra</name>
    <name type="common">Northern red oak</name>
    <name type="synonym">Quercus borealis</name>
    <dbReference type="NCBI Taxonomy" id="3512"/>
    <lineage>
        <taxon>Eukaryota</taxon>
        <taxon>Viridiplantae</taxon>
        <taxon>Streptophyta</taxon>
        <taxon>Embryophyta</taxon>
        <taxon>Tracheophyta</taxon>
        <taxon>Spermatophyta</taxon>
        <taxon>Magnoliopsida</taxon>
        <taxon>eudicotyledons</taxon>
        <taxon>Gunneridae</taxon>
        <taxon>Pentapetalae</taxon>
        <taxon>rosids</taxon>
        <taxon>fabids</taxon>
        <taxon>Fagales</taxon>
        <taxon>Fagaceae</taxon>
        <taxon>Quercus</taxon>
    </lineage>
</organism>
<evidence type="ECO:0000313" key="6">
    <source>
        <dbReference type="Proteomes" id="UP001324115"/>
    </source>
</evidence>
<comment type="similarity">
    <text evidence="3">Belongs to the 3-hydroxybenzoate 6-hydroxylase family.</text>
</comment>
<proteinExistence type="inferred from homology"/>
<evidence type="ECO:0000313" key="5">
    <source>
        <dbReference type="EMBL" id="KAK4585449.1"/>
    </source>
</evidence>
<name>A0AAN7F511_QUERU</name>
<reference evidence="5 6" key="1">
    <citation type="journal article" date="2023" name="G3 (Bethesda)">
        <title>A haplotype-resolved chromosome-scale genome for Quercus rubra L. provides insights into the genetics of adaptive traits for red oak species.</title>
        <authorList>
            <person name="Kapoor B."/>
            <person name="Jenkins J."/>
            <person name="Schmutz J."/>
            <person name="Zhebentyayeva T."/>
            <person name="Kuelheim C."/>
            <person name="Coggeshall M."/>
            <person name="Heim C."/>
            <person name="Lasky J.R."/>
            <person name="Leites L."/>
            <person name="Islam-Faridi N."/>
            <person name="Romero-Severson J."/>
            <person name="DeLeo V.L."/>
            <person name="Lucas S.M."/>
            <person name="Lazic D."/>
            <person name="Gailing O."/>
            <person name="Carlson J."/>
            <person name="Staton M."/>
        </authorList>
    </citation>
    <scope>NUCLEOTIDE SEQUENCE [LARGE SCALE GENOMIC DNA]</scope>
    <source>
        <strain evidence="5">Pseudo-F2</strain>
    </source>
</reference>
<dbReference type="GO" id="GO:0004497">
    <property type="term" value="F:monooxygenase activity"/>
    <property type="evidence" value="ECO:0007669"/>
    <property type="project" value="UniProtKB-KW"/>
</dbReference>
<evidence type="ECO:0000256" key="1">
    <source>
        <dbReference type="ARBA" id="ARBA00023002"/>
    </source>
</evidence>
<accession>A0AAN7F511</accession>
<dbReference type="AlphaFoldDB" id="A0AAN7F511"/>
<dbReference type="Proteomes" id="UP001324115">
    <property type="component" value="Unassembled WGS sequence"/>
</dbReference>
<comment type="caution">
    <text evidence="5">The sequence shown here is derived from an EMBL/GenBank/DDBJ whole genome shotgun (WGS) entry which is preliminary data.</text>
</comment>
<dbReference type="PANTHER" id="PTHR45934:SF1">
    <property type="entry name" value="OS04G0423100 PROTEIN"/>
    <property type="match status" value="1"/>
</dbReference>